<reference evidence="3" key="1">
    <citation type="journal article" date="2017" name="Genome Biol.">
        <title>Comparative genomics reveals high biological diversity and specific adaptations in the industrially and medically important fungal genus Aspergillus.</title>
        <authorList>
            <person name="de Vries R.P."/>
            <person name="Riley R."/>
            <person name="Wiebenga A."/>
            <person name="Aguilar-Osorio G."/>
            <person name="Amillis S."/>
            <person name="Uchima C.A."/>
            <person name="Anderluh G."/>
            <person name="Asadollahi M."/>
            <person name="Askin M."/>
            <person name="Barry K."/>
            <person name="Battaglia E."/>
            <person name="Bayram O."/>
            <person name="Benocci T."/>
            <person name="Braus-Stromeyer S.A."/>
            <person name="Caldana C."/>
            <person name="Canovas D."/>
            <person name="Cerqueira G.C."/>
            <person name="Chen F."/>
            <person name="Chen W."/>
            <person name="Choi C."/>
            <person name="Clum A."/>
            <person name="Dos Santos R.A."/>
            <person name="Damasio A.R."/>
            <person name="Diallinas G."/>
            <person name="Emri T."/>
            <person name="Fekete E."/>
            <person name="Flipphi M."/>
            <person name="Freyberg S."/>
            <person name="Gallo A."/>
            <person name="Gournas C."/>
            <person name="Habgood R."/>
            <person name="Hainaut M."/>
            <person name="Harispe M.L."/>
            <person name="Henrissat B."/>
            <person name="Hilden K.S."/>
            <person name="Hope R."/>
            <person name="Hossain A."/>
            <person name="Karabika E."/>
            <person name="Karaffa L."/>
            <person name="Karanyi Z."/>
            <person name="Krasevec N."/>
            <person name="Kuo A."/>
            <person name="Kusch H."/>
            <person name="LaButti K."/>
            <person name="Lagendijk E.L."/>
            <person name="Lapidus A."/>
            <person name="Levasseur A."/>
            <person name="Lindquist E."/>
            <person name="Lipzen A."/>
            <person name="Logrieco A.F."/>
            <person name="MacCabe A."/>
            <person name="Maekelae M.R."/>
            <person name="Malavazi I."/>
            <person name="Melin P."/>
            <person name="Meyer V."/>
            <person name="Mielnichuk N."/>
            <person name="Miskei M."/>
            <person name="Molnar A.P."/>
            <person name="Mule G."/>
            <person name="Ngan C.Y."/>
            <person name="Orejas M."/>
            <person name="Orosz E."/>
            <person name="Ouedraogo J.P."/>
            <person name="Overkamp K.M."/>
            <person name="Park H.-S."/>
            <person name="Perrone G."/>
            <person name="Piumi F."/>
            <person name="Punt P.J."/>
            <person name="Ram A.F."/>
            <person name="Ramon A."/>
            <person name="Rauscher S."/>
            <person name="Record E."/>
            <person name="Riano-Pachon D.M."/>
            <person name="Robert V."/>
            <person name="Roehrig J."/>
            <person name="Ruller R."/>
            <person name="Salamov A."/>
            <person name="Salih N.S."/>
            <person name="Samson R.A."/>
            <person name="Sandor E."/>
            <person name="Sanguinetti M."/>
            <person name="Schuetze T."/>
            <person name="Sepcic K."/>
            <person name="Shelest E."/>
            <person name="Sherlock G."/>
            <person name="Sophianopoulou V."/>
            <person name="Squina F.M."/>
            <person name="Sun H."/>
            <person name="Susca A."/>
            <person name="Todd R.B."/>
            <person name="Tsang A."/>
            <person name="Unkles S.E."/>
            <person name="van de Wiele N."/>
            <person name="van Rossen-Uffink D."/>
            <person name="Oliveira J.V."/>
            <person name="Vesth T.C."/>
            <person name="Visser J."/>
            <person name="Yu J.-H."/>
            <person name="Zhou M."/>
            <person name="Andersen M.R."/>
            <person name="Archer D.B."/>
            <person name="Baker S.E."/>
            <person name="Benoit I."/>
            <person name="Brakhage A.A."/>
            <person name="Braus G.H."/>
            <person name="Fischer R."/>
            <person name="Frisvad J.C."/>
            <person name="Goldman G.H."/>
            <person name="Houbraken J."/>
            <person name="Oakley B."/>
            <person name="Pocsi I."/>
            <person name="Scazzocchio C."/>
            <person name="Seiboth B."/>
            <person name="vanKuyk P.A."/>
            <person name="Wortman J."/>
            <person name="Dyer P.S."/>
            <person name="Grigoriev I.V."/>
        </authorList>
    </citation>
    <scope>NUCLEOTIDE SEQUENCE [LARGE SCALE GENOMIC DNA]</scope>
    <source>
        <strain evidence="3">CBS 516.65</strain>
    </source>
</reference>
<gene>
    <name evidence="2" type="ORF">ASPGLDRAFT_25273</name>
</gene>
<evidence type="ECO:0000313" key="2">
    <source>
        <dbReference type="EMBL" id="OJJ84583.1"/>
    </source>
</evidence>
<name>A0A1L9VKZ1_ASPGL</name>
<dbReference type="GeneID" id="34459732"/>
<dbReference type="RefSeq" id="XP_022401281.1">
    <property type="nucleotide sequence ID" value="XM_022543471.1"/>
</dbReference>
<feature type="region of interest" description="Disordered" evidence="1">
    <location>
        <begin position="66"/>
        <end position="151"/>
    </location>
</feature>
<dbReference type="AlphaFoldDB" id="A0A1L9VKZ1"/>
<dbReference type="EMBL" id="KV878896">
    <property type="protein sequence ID" value="OJJ84583.1"/>
    <property type="molecule type" value="Genomic_DNA"/>
</dbReference>
<feature type="compositionally biased region" description="Basic and acidic residues" evidence="1">
    <location>
        <begin position="94"/>
        <end position="150"/>
    </location>
</feature>
<dbReference type="VEuPathDB" id="FungiDB:ASPGLDRAFT_25273"/>
<keyword evidence="3" id="KW-1185">Reference proteome</keyword>
<proteinExistence type="predicted"/>
<protein>
    <submittedName>
        <fullName evidence="2">Uncharacterized protein</fullName>
    </submittedName>
</protein>
<organism evidence="2 3">
    <name type="scientific">Aspergillus glaucus CBS 516.65</name>
    <dbReference type="NCBI Taxonomy" id="1160497"/>
    <lineage>
        <taxon>Eukaryota</taxon>
        <taxon>Fungi</taxon>
        <taxon>Dikarya</taxon>
        <taxon>Ascomycota</taxon>
        <taxon>Pezizomycotina</taxon>
        <taxon>Eurotiomycetes</taxon>
        <taxon>Eurotiomycetidae</taxon>
        <taxon>Eurotiales</taxon>
        <taxon>Aspergillaceae</taxon>
        <taxon>Aspergillus</taxon>
        <taxon>Aspergillus subgen. Aspergillus</taxon>
    </lineage>
</organism>
<accession>A0A1L9VKZ1</accession>
<evidence type="ECO:0000256" key="1">
    <source>
        <dbReference type="SAM" id="MobiDB-lite"/>
    </source>
</evidence>
<sequence length="190" mass="21382">MKLGQQQNNGSDKRLVAALVYASSIQSNAIWRIADMVKKQPDRKDPETKQGKESLFGWIVIESGRQKQEAPKTAHCGSLRGRDVSRPGFAGARVDPRKDKENRDREKEGNRETDRDRETVVLRTCRGKDIKDNQGAKHSRQPDQGDDRSIQSDPAMWLDACVYRVLMMTLEWLGNATRAACAKVICSGKI</sequence>
<evidence type="ECO:0000313" key="3">
    <source>
        <dbReference type="Proteomes" id="UP000184300"/>
    </source>
</evidence>
<dbReference type="Proteomes" id="UP000184300">
    <property type="component" value="Unassembled WGS sequence"/>
</dbReference>